<dbReference type="PaxDb" id="243230-DR_A0088"/>
<feature type="region of interest" description="Disordered" evidence="1">
    <location>
        <begin position="84"/>
        <end position="106"/>
    </location>
</feature>
<evidence type="ECO:0000256" key="1">
    <source>
        <dbReference type="SAM" id="MobiDB-lite"/>
    </source>
</evidence>
<dbReference type="EnsemblBacteria" id="AAF12369">
    <property type="protein sequence ID" value="AAF12369"/>
    <property type="gene ID" value="DR_A0088"/>
</dbReference>
<dbReference type="InParanoid" id="Q9RZ66"/>
<dbReference type="KEGG" id="dra:DR_A0088"/>
<proteinExistence type="predicted"/>
<sequence>MGAPPVLELVEQRWMGTFFGRKVRIQLCSLHRDRRAVLWQIRFQRRAALAVAFAVRIHANPVPPVEENPSRVLSHGAEGNHDGFLLANVTGQPGHQRSGPRVTRLDAGRLPGRLAPSLAALKTAL</sequence>
<reference evidence="2 3" key="1">
    <citation type="journal article" date="1999" name="Science">
        <title>Genome sequence of the radioresistant bacterium Deinococcus radiodurans R1.</title>
        <authorList>
            <person name="White O."/>
            <person name="Eisen J.A."/>
            <person name="Heidelberg J.F."/>
            <person name="Hickey E.K."/>
            <person name="Peterson J.D."/>
            <person name="Dodson R.J."/>
            <person name="Haft D.H."/>
            <person name="Gwinn M.L."/>
            <person name="Nelson W.C."/>
            <person name="Richardson D.L."/>
            <person name="Moffat K.S."/>
            <person name="Qin H."/>
            <person name="Jiang L."/>
            <person name="Pamphile W."/>
            <person name="Crosby M."/>
            <person name="Shen M."/>
            <person name="Vamathevan J.J."/>
            <person name="Lam P."/>
            <person name="McDonald L."/>
            <person name="Utterback T."/>
            <person name="Zalewski C."/>
            <person name="Makarova K.S."/>
            <person name="Aravind L."/>
            <person name="Daly M.J."/>
            <person name="Minton K.W."/>
            <person name="Fleischmann R.D."/>
            <person name="Ketchum K.A."/>
            <person name="Nelson K.E."/>
            <person name="Salzberg S."/>
            <person name="Smith H.O."/>
            <person name="Venter J.C."/>
            <person name="Fraser C.M."/>
        </authorList>
    </citation>
    <scope>NUCLEOTIDE SEQUENCE [LARGE SCALE GENOMIC DNA]</scope>
    <source>
        <strain evidence="3">ATCC 13939 / DSM 20539 / JCM 16871 / LMG 4051 / NBRC 15346 / NCIMB 9279 / R1 / VKM B-1422</strain>
    </source>
</reference>
<dbReference type="PIR" id="B75603">
    <property type="entry name" value="B75603"/>
</dbReference>
<keyword evidence="3" id="KW-1185">Reference proteome</keyword>
<evidence type="ECO:0000313" key="2">
    <source>
        <dbReference type="EMBL" id="AAF12369.1"/>
    </source>
</evidence>
<evidence type="ECO:0000313" key="3">
    <source>
        <dbReference type="Proteomes" id="UP000002524"/>
    </source>
</evidence>
<organism evidence="2 3">
    <name type="scientific">Deinococcus radiodurans (strain ATCC 13939 / DSM 20539 / JCM 16871 / CCUG 27074 / LMG 4051 / NBRC 15346 / NCIMB 9279 / VKM B-1422 / R1)</name>
    <dbReference type="NCBI Taxonomy" id="243230"/>
    <lineage>
        <taxon>Bacteria</taxon>
        <taxon>Thermotogati</taxon>
        <taxon>Deinococcota</taxon>
        <taxon>Deinococci</taxon>
        <taxon>Deinococcales</taxon>
        <taxon>Deinococcaceae</taxon>
        <taxon>Deinococcus</taxon>
    </lineage>
</organism>
<dbReference type="EMBL" id="AE001825">
    <property type="protein sequence ID" value="AAF12369.1"/>
    <property type="molecule type" value="Genomic_DNA"/>
</dbReference>
<protein>
    <submittedName>
        <fullName evidence="2">Uncharacterized protein</fullName>
    </submittedName>
</protein>
<gene>
    <name evidence="2" type="ordered locus">DR_A0088</name>
</gene>
<name>Q9RZ66_DEIRA</name>
<dbReference type="AlphaFoldDB" id="Q9RZ66"/>
<dbReference type="Proteomes" id="UP000002524">
    <property type="component" value="Chromosome 2"/>
</dbReference>
<accession>Q9RZ66</accession>
<dbReference type="HOGENOM" id="CLU_1988978_0_0_0"/>